<dbReference type="AlphaFoldDB" id="A0AA36DKX8"/>
<dbReference type="GO" id="GO:0005615">
    <property type="term" value="C:extracellular space"/>
    <property type="evidence" value="ECO:0007669"/>
    <property type="project" value="InterPro"/>
</dbReference>
<dbReference type="InterPro" id="IPR023796">
    <property type="entry name" value="Serpin_dom"/>
</dbReference>
<evidence type="ECO:0000256" key="2">
    <source>
        <dbReference type="RuleBase" id="RU000411"/>
    </source>
</evidence>
<dbReference type="PANTHER" id="PTHR11461">
    <property type="entry name" value="SERINE PROTEASE INHIBITOR, SERPIN"/>
    <property type="match status" value="1"/>
</dbReference>
<organism evidence="4 5">
    <name type="scientific">Cylicocyclus nassatus</name>
    <name type="common">Nematode worm</name>
    <dbReference type="NCBI Taxonomy" id="53992"/>
    <lineage>
        <taxon>Eukaryota</taxon>
        <taxon>Metazoa</taxon>
        <taxon>Ecdysozoa</taxon>
        <taxon>Nematoda</taxon>
        <taxon>Chromadorea</taxon>
        <taxon>Rhabditida</taxon>
        <taxon>Rhabditina</taxon>
        <taxon>Rhabditomorpha</taxon>
        <taxon>Strongyloidea</taxon>
        <taxon>Strongylidae</taxon>
        <taxon>Cylicocyclus</taxon>
    </lineage>
</organism>
<name>A0AA36DKX8_CYLNA</name>
<dbReference type="Gene3D" id="3.30.497.10">
    <property type="entry name" value="Antithrombin, subunit I, domain 2"/>
    <property type="match status" value="1"/>
</dbReference>
<dbReference type="CDD" id="cd00172">
    <property type="entry name" value="serpin"/>
    <property type="match status" value="1"/>
</dbReference>
<dbReference type="InterPro" id="IPR000215">
    <property type="entry name" value="Serpin_fam"/>
</dbReference>
<evidence type="ECO:0000313" key="5">
    <source>
        <dbReference type="Proteomes" id="UP001176961"/>
    </source>
</evidence>
<dbReference type="GO" id="GO:0004867">
    <property type="term" value="F:serine-type endopeptidase inhibitor activity"/>
    <property type="evidence" value="ECO:0007669"/>
    <property type="project" value="InterPro"/>
</dbReference>
<dbReference type="InterPro" id="IPR036186">
    <property type="entry name" value="Serpin_sf"/>
</dbReference>
<dbReference type="Gene3D" id="2.30.39.10">
    <property type="entry name" value="Alpha-1-antitrypsin, domain 1"/>
    <property type="match status" value="1"/>
</dbReference>
<evidence type="ECO:0000259" key="3">
    <source>
        <dbReference type="SMART" id="SM00093"/>
    </source>
</evidence>
<evidence type="ECO:0000313" key="4">
    <source>
        <dbReference type="EMBL" id="CAJ0589616.1"/>
    </source>
</evidence>
<dbReference type="EMBL" id="CATQJL010000001">
    <property type="protein sequence ID" value="CAJ0589616.1"/>
    <property type="molecule type" value="Genomic_DNA"/>
</dbReference>
<dbReference type="PANTHER" id="PTHR11461:SF211">
    <property type="entry name" value="GH10112P-RELATED"/>
    <property type="match status" value="1"/>
</dbReference>
<feature type="domain" description="Serpin" evidence="3">
    <location>
        <begin position="14"/>
        <end position="390"/>
    </location>
</feature>
<gene>
    <name evidence="4" type="ORF">CYNAS_LOCUS1599</name>
</gene>
<dbReference type="InterPro" id="IPR042185">
    <property type="entry name" value="Serpin_sf_2"/>
</dbReference>
<keyword evidence="5" id="KW-1185">Reference proteome</keyword>
<protein>
    <recommendedName>
        <fullName evidence="3">Serpin domain-containing protein</fullName>
    </recommendedName>
</protein>
<comment type="caution">
    <text evidence="4">The sequence shown here is derived from an EMBL/GenBank/DDBJ whole genome shotgun (WGS) entry which is preliminary data.</text>
</comment>
<comment type="similarity">
    <text evidence="1 2">Belongs to the serpin family.</text>
</comment>
<dbReference type="InterPro" id="IPR042178">
    <property type="entry name" value="Serpin_sf_1"/>
</dbReference>
<dbReference type="Proteomes" id="UP001176961">
    <property type="component" value="Unassembled WGS sequence"/>
</dbReference>
<accession>A0AA36DKX8</accession>
<dbReference type="SUPFAM" id="SSF56574">
    <property type="entry name" value="Serpins"/>
    <property type="match status" value="1"/>
</dbReference>
<proteinExistence type="inferred from homology"/>
<reference evidence="4" key="1">
    <citation type="submission" date="2023-07" db="EMBL/GenBank/DDBJ databases">
        <authorList>
            <consortium name="CYATHOMIX"/>
        </authorList>
    </citation>
    <scope>NUCLEOTIDE SEQUENCE</scope>
    <source>
        <strain evidence="4">N/A</strain>
    </source>
</reference>
<dbReference type="Pfam" id="PF00079">
    <property type="entry name" value="Serpin"/>
    <property type="match status" value="1"/>
</dbReference>
<dbReference type="SMART" id="SM00093">
    <property type="entry name" value="SERPIN"/>
    <property type="match status" value="1"/>
</dbReference>
<sequence>MEPVSLSFKKRIMTDFAIDLLKLTPVDENVVISPLSLVAALSILEIGAGGVTKSEITKTLGRESQSDVPELLKKLAATDAVTMAIATKLFLANGMEINQEYNNSIGKNFDVAAEPLDFRNQALTVQTVNSFVSEATRNMIPSLVNEDFHKPDMRAFLVNAVYFKGQWETRFSPQVTQPDEFHGIKGDRKESFMALHALKNCRFTIGNGVQVLALPYKDKEYEFVIFLPLEGVSFEEFRSNLNGQVMKELLQQAGKETNGVNIRIPKFKVSSQPQIKEMLQKLGINHLFSDKCDLKGVSDKEDLYIDDVIHKAVVEVSEEGTKAAAATGMVANRMRRPMVDEAEQGRDPLAEQLKELMFTLRNIYDVFIADRPFVYGIFHGYQPILIGQYC</sequence>
<evidence type="ECO:0000256" key="1">
    <source>
        <dbReference type="ARBA" id="ARBA00009500"/>
    </source>
</evidence>